<evidence type="ECO:0000313" key="2">
    <source>
        <dbReference type="EMBL" id="MCE5167375.1"/>
    </source>
</evidence>
<feature type="region of interest" description="Disordered" evidence="1">
    <location>
        <begin position="1"/>
        <end position="68"/>
    </location>
</feature>
<accession>A0ABS8Y6U0</accession>
<reference evidence="2 3" key="1">
    <citation type="journal article" date="2021" name="BMC Genomics">
        <title>Datura genome reveals duplications of psychoactive alkaloid biosynthetic genes and high mutation rate following tissue culture.</title>
        <authorList>
            <person name="Rajewski A."/>
            <person name="Carter-House D."/>
            <person name="Stajich J."/>
            <person name="Litt A."/>
        </authorList>
    </citation>
    <scope>NUCLEOTIDE SEQUENCE [LARGE SCALE GENOMIC DNA]</scope>
    <source>
        <strain evidence="2">AR-01</strain>
    </source>
</reference>
<dbReference type="Proteomes" id="UP000823775">
    <property type="component" value="Unassembled WGS sequence"/>
</dbReference>
<gene>
    <name evidence="2" type="ORF">HAX54_051092</name>
</gene>
<sequence length="68" mass="6906">APDSGEVLSSVDVPSPSDDVVTSNAVGDGVDDGDIESSSDDKVVDDEAVESQSTNAPQPNVFSITDPQ</sequence>
<feature type="compositionally biased region" description="Acidic residues" evidence="1">
    <location>
        <begin position="29"/>
        <end position="49"/>
    </location>
</feature>
<comment type="caution">
    <text evidence="2">The sequence shown here is derived from an EMBL/GenBank/DDBJ whole genome shotgun (WGS) entry which is preliminary data.</text>
</comment>
<feature type="non-terminal residue" evidence="2">
    <location>
        <position position="1"/>
    </location>
</feature>
<organism evidence="2 3">
    <name type="scientific">Datura stramonium</name>
    <name type="common">Jimsonweed</name>
    <name type="synonym">Common thornapple</name>
    <dbReference type="NCBI Taxonomy" id="4076"/>
    <lineage>
        <taxon>Eukaryota</taxon>
        <taxon>Viridiplantae</taxon>
        <taxon>Streptophyta</taxon>
        <taxon>Embryophyta</taxon>
        <taxon>Tracheophyta</taxon>
        <taxon>Spermatophyta</taxon>
        <taxon>Magnoliopsida</taxon>
        <taxon>eudicotyledons</taxon>
        <taxon>Gunneridae</taxon>
        <taxon>Pentapetalae</taxon>
        <taxon>asterids</taxon>
        <taxon>lamiids</taxon>
        <taxon>Solanales</taxon>
        <taxon>Solanaceae</taxon>
        <taxon>Solanoideae</taxon>
        <taxon>Datureae</taxon>
        <taxon>Datura</taxon>
    </lineage>
</organism>
<evidence type="ECO:0000313" key="3">
    <source>
        <dbReference type="Proteomes" id="UP000823775"/>
    </source>
</evidence>
<keyword evidence="3" id="KW-1185">Reference proteome</keyword>
<dbReference type="EMBL" id="JACEIK010090131">
    <property type="protein sequence ID" value="MCE5167375.1"/>
    <property type="molecule type" value="Genomic_DNA"/>
</dbReference>
<feature type="non-terminal residue" evidence="2">
    <location>
        <position position="68"/>
    </location>
</feature>
<proteinExistence type="predicted"/>
<protein>
    <submittedName>
        <fullName evidence="2">Uncharacterized protein</fullName>
    </submittedName>
</protein>
<feature type="compositionally biased region" description="Low complexity" evidence="1">
    <location>
        <begin position="9"/>
        <end position="21"/>
    </location>
</feature>
<name>A0ABS8Y6U0_DATST</name>
<feature type="compositionally biased region" description="Polar residues" evidence="1">
    <location>
        <begin position="52"/>
        <end position="68"/>
    </location>
</feature>
<evidence type="ECO:0000256" key="1">
    <source>
        <dbReference type="SAM" id="MobiDB-lite"/>
    </source>
</evidence>